<sequence>MLLHYCDLAWRNIRQTPFISVLMVIAIGIGIGVTMTTLSVYHMKSADPIPNKSARLHALQLQIMDDGQTWRTPDNLPQQVTYQDAMYLLEHSSLEKKVAMFKSGAAIHLDKPDSAPFIKDVRVTSRDFFDMFGMSFLYGNVWSEAQSEQAAPVVVISEVLSQKLFGRKNALGESVYLGDRRHEVVGVTKKWHPAVKFYDVNNSAFDLAEEVFIPLSHAEAYRVSSWGNTNGWKNEDINSFEQFLNSETVWLQFWVELNSASEKAQYGQFLLDYMREQQQLGRFNRKELEYNLQPVMQWLKYNHVVSADNKILVGLSFMFLAVCIANILGMLLAKFLKRAPDAGVRRALGASKRQIFYQHLVEVAILGLLGSVVGVVLAQLGLAGIRESKSGYELIATMDWQMLLISPVISILACLIAGLFPAWVVCKTSPATHLKIQ</sequence>
<keyword evidence="10" id="KW-1185">Reference proteome</keyword>
<evidence type="ECO:0000259" key="7">
    <source>
        <dbReference type="Pfam" id="PF02687"/>
    </source>
</evidence>
<dbReference type="InterPro" id="IPR003838">
    <property type="entry name" value="ABC3_permease_C"/>
</dbReference>
<dbReference type="InterPro" id="IPR025857">
    <property type="entry name" value="MacB_PCD"/>
</dbReference>
<feature type="transmembrane region" description="Helical" evidence="6">
    <location>
        <begin position="356"/>
        <end position="382"/>
    </location>
</feature>
<dbReference type="EMBL" id="JASJUT010000003">
    <property type="protein sequence ID" value="MDK2595477.1"/>
    <property type="molecule type" value="Genomic_DNA"/>
</dbReference>
<evidence type="ECO:0000256" key="6">
    <source>
        <dbReference type="SAM" id="Phobius"/>
    </source>
</evidence>
<keyword evidence="5 6" id="KW-0472">Membrane</keyword>
<dbReference type="Pfam" id="PF12704">
    <property type="entry name" value="MacB_PCD"/>
    <property type="match status" value="1"/>
</dbReference>
<dbReference type="PANTHER" id="PTHR30572">
    <property type="entry name" value="MEMBRANE COMPONENT OF TRANSPORTER-RELATED"/>
    <property type="match status" value="1"/>
</dbReference>
<dbReference type="InterPro" id="IPR050250">
    <property type="entry name" value="Macrolide_Exporter_MacB"/>
</dbReference>
<keyword evidence="2" id="KW-1003">Cell membrane</keyword>
<evidence type="ECO:0000259" key="8">
    <source>
        <dbReference type="Pfam" id="PF12704"/>
    </source>
</evidence>
<feature type="transmembrane region" description="Helical" evidence="6">
    <location>
        <begin position="311"/>
        <end position="336"/>
    </location>
</feature>
<feature type="domain" description="ABC3 transporter permease C-terminal" evidence="7">
    <location>
        <begin position="315"/>
        <end position="430"/>
    </location>
</feature>
<reference evidence="9 10" key="1">
    <citation type="submission" date="2023-05" db="EMBL/GenBank/DDBJ databases">
        <title>Pseudoalteromonas ardens sp. nov., Pseudoalteromonas obscura sp. nov., and Pseudoalteromonas umbrosa sp. nov., isolated from the coral Montipora capitata.</title>
        <authorList>
            <person name="Thomas E.M."/>
            <person name="Smith E.M."/>
            <person name="Papke E."/>
            <person name="Shlafstein M.D."/>
            <person name="Oline D.K."/>
            <person name="Videau P."/>
            <person name="Saw J.H."/>
            <person name="Strangman W.K."/>
            <person name="Ushijima B."/>
        </authorList>
    </citation>
    <scope>NUCLEOTIDE SEQUENCE [LARGE SCALE GENOMIC DNA]</scope>
    <source>
        <strain evidence="9 10">P94</strain>
    </source>
</reference>
<evidence type="ECO:0000313" key="10">
    <source>
        <dbReference type="Proteomes" id="UP001231915"/>
    </source>
</evidence>
<evidence type="ECO:0000313" key="9">
    <source>
        <dbReference type="EMBL" id="MDK2595477.1"/>
    </source>
</evidence>
<dbReference type="PANTHER" id="PTHR30572:SF18">
    <property type="entry name" value="ABC-TYPE MACROLIDE FAMILY EXPORT SYSTEM PERMEASE COMPONENT 2"/>
    <property type="match status" value="1"/>
</dbReference>
<dbReference type="Proteomes" id="UP001231915">
    <property type="component" value="Unassembled WGS sequence"/>
</dbReference>
<feature type="transmembrane region" description="Helical" evidence="6">
    <location>
        <begin position="402"/>
        <end position="426"/>
    </location>
</feature>
<gene>
    <name evidence="9" type="ORF">QNM18_10515</name>
</gene>
<evidence type="ECO:0000256" key="2">
    <source>
        <dbReference type="ARBA" id="ARBA00022475"/>
    </source>
</evidence>
<keyword evidence="4 6" id="KW-1133">Transmembrane helix</keyword>
<keyword evidence="3 6" id="KW-0812">Transmembrane</keyword>
<feature type="domain" description="MacB-like periplasmic core" evidence="8">
    <location>
        <begin position="20"/>
        <end position="258"/>
    </location>
</feature>
<accession>A0ABT7EK93</accession>
<comment type="caution">
    <text evidence="9">The sequence shown here is derived from an EMBL/GenBank/DDBJ whole genome shotgun (WGS) entry which is preliminary data.</text>
</comment>
<evidence type="ECO:0000256" key="1">
    <source>
        <dbReference type="ARBA" id="ARBA00004651"/>
    </source>
</evidence>
<evidence type="ECO:0000256" key="3">
    <source>
        <dbReference type="ARBA" id="ARBA00022692"/>
    </source>
</evidence>
<name>A0ABT7EK93_9GAMM</name>
<dbReference type="RefSeq" id="WP_284137169.1">
    <property type="nucleotide sequence ID" value="NZ_JASJUT010000003.1"/>
</dbReference>
<evidence type="ECO:0000256" key="4">
    <source>
        <dbReference type="ARBA" id="ARBA00022989"/>
    </source>
</evidence>
<dbReference type="Pfam" id="PF02687">
    <property type="entry name" value="FtsX"/>
    <property type="match status" value="1"/>
</dbReference>
<proteinExistence type="predicted"/>
<evidence type="ECO:0000256" key="5">
    <source>
        <dbReference type="ARBA" id="ARBA00023136"/>
    </source>
</evidence>
<comment type="subcellular location">
    <subcellularLocation>
        <location evidence="1">Cell membrane</location>
        <topology evidence="1">Multi-pass membrane protein</topology>
    </subcellularLocation>
</comment>
<organism evidence="9 10">
    <name type="scientific">Pseudoalteromonas obscura</name>
    <dbReference type="NCBI Taxonomy" id="3048491"/>
    <lineage>
        <taxon>Bacteria</taxon>
        <taxon>Pseudomonadati</taxon>
        <taxon>Pseudomonadota</taxon>
        <taxon>Gammaproteobacteria</taxon>
        <taxon>Alteromonadales</taxon>
        <taxon>Pseudoalteromonadaceae</taxon>
        <taxon>Pseudoalteromonas</taxon>
    </lineage>
</organism>
<feature type="transmembrane region" description="Helical" evidence="6">
    <location>
        <begin position="21"/>
        <end position="43"/>
    </location>
</feature>
<protein>
    <submittedName>
        <fullName evidence="9">ABC transporter permease</fullName>
    </submittedName>
</protein>